<dbReference type="STRING" id="52560.SAMN04488082_103120"/>
<dbReference type="GO" id="GO:0008168">
    <property type="term" value="F:methyltransferase activity"/>
    <property type="evidence" value="ECO:0007669"/>
    <property type="project" value="UniProtKB-KW"/>
</dbReference>
<protein>
    <recommendedName>
        <fullName evidence="9">tRNA-specific 2-thiouridylase MnmA</fullName>
        <ecNumber evidence="9">2.8.1.13</ecNumber>
    </recommendedName>
</protein>
<feature type="domain" description="tRNA-specific 2-thiouridylase MnmA-like C-terminal" evidence="10">
    <location>
        <begin position="278"/>
        <end position="340"/>
    </location>
</feature>
<evidence type="ECO:0000313" key="12">
    <source>
        <dbReference type="EMBL" id="SFJ44107.1"/>
    </source>
</evidence>
<dbReference type="Proteomes" id="UP000198635">
    <property type="component" value="Unassembled WGS sequence"/>
</dbReference>
<dbReference type="EC" id="2.8.1.13" evidence="9"/>
<dbReference type="Pfam" id="PF03054">
    <property type="entry name" value="tRNA_Me_trans"/>
    <property type="match status" value="1"/>
</dbReference>
<comment type="catalytic activity">
    <reaction evidence="8 9">
        <text>S-sulfanyl-L-cysteinyl-[protein] + uridine(34) in tRNA + AH2 + ATP = 2-thiouridine(34) in tRNA + L-cysteinyl-[protein] + A + AMP + diphosphate + H(+)</text>
        <dbReference type="Rhea" id="RHEA:47032"/>
        <dbReference type="Rhea" id="RHEA-COMP:10131"/>
        <dbReference type="Rhea" id="RHEA-COMP:11726"/>
        <dbReference type="Rhea" id="RHEA-COMP:11727"/>
        <dbReference type="Rhea" id="RHEA-COMP:11728"/>
        <dbReference type="ChEBI" id="CHEBI:13193"/>
        <dbReference type="ChEBI" id="CHEBI:15378"/>
        <dbReference type="ChEBI" id="CHEBI:17499"/>
        <dbReference type="ChEBI" id="CHEBI:29950"/>
        <dbReference type="ChEBI" id="CHEBI:30616"/>
        <dbReference type="ChEBI" id="CHEBI:33019"/>
        <dbReference type="ChEBI" id="CHEBI:61963"/>
        <dbReference type="ChEBI" id="CHEBI:65315"/>
        <dbReference type="ChEBI" id="CHEBI:87170"/>
        <dbReference type="ChEBI" id="CHEBI:456215"/>
        <dbReference type="EC" id="2.8.1.13"/>
    </reaction>
</comment>
<dbReference type="GO" id="GO:0000049">
    <property type="term" value="F:tRNA binding"/>
    <property type="evidence" value="ECO:0007669"/>
    <property type="project" value="UniProtKB-KW"/>
</dbReference>
<dbReference type="FunFam" id="2.30.30.280:FF:000001">
    <property type="entry name" value="tRNA-specific 2-thiouridylase MnmA"/>
    <property type="match status" value="1"/>
</dbReference>
<organism evidence="12 13">
    <name type="scientific">Desulfomicrobium apsheronum</name>
    <dbReference type="NCBI Taxonomy" id="52560"/>
    <lineage>
        <taxon>Bacteria</taxon>
        <taxon>Pseudomonadati</taxon>
        <taxon>Thermodesulfobacteriota</taxon>
        <taxon>Desulfovibrionia</taxon>
        <taxon>Desulfovibrionales</taxon>
        <taxon>Desulfomicrobiaceae</taxon>
        <taxon>Desulfomicrobium</taxon>
    </lineage>
</organism>
<comment type="caution">
    <text evidence="9">Lacks conserved residue(s) required for the propagation of feature annotation.</text>
</comment>
<feature type="binding site" evidence="9">
    <location>
        <position position="115"/>
    </location>
    <ligand>
        <name>ATP</name>
        <dbReference type="ChEBI" id="CHEBI:30616"/>
    </ligand>
</feature>
<comment type="function">
    <text evidence="9">Catalyzes the 2-thiolation of uridine at the wobble position (U34) of tRNA, leading to the formation of s(2)U34.</text>
</comment>
<dbReference type="InterPro" id="IPR046885">
    <property type="entry name" value="MnmA-like_C"/>
</dbReference>
<dbReference type="OrthoDB" id="9800696at2"/>
<dbReference type="GO" id="GO:0005737">
    <property type="term" value="C:cytoplasm"/>
    <property type="evidence" value="ECO:0007669"/>
    <property type="project" value="UniProtKB-SubCell"/>
</dbReference>
<dbReference type="AlphaFoldDB" id="A0A1I3RFP8"/>
<dbReference type="InterPro" id="IPR004506">
    <property type="entry name" value="MnmA-like"/>
</dbReference>
<sequence length="347" mass="37798">MHKTAIALSGGADSLMSLLLLRETGAEVMGVHARFLGADDEALHERLRGLCATLSVPFHLVDLRREFEELVIAPFVRAYQSGLTPNPCATCNPAIKFGLLLDRARELGADRLATGHYARLLHTTQGPALYRGLDADKDQSYFLSRVPRERFAHVLFPLSGWTKNAVRLALAERGMEPPAGRESQEVCFISADYRDFLRERNVRLGGPGPIALADGTVLGRHAGLWNHTLGQRKGLGIAYSEPLYVTGKDFARNRLLVGPKAEAMSSGCRTDIPNLLLPPELWPHEVLVQTIYRQRPEPAHVTVDQSGMTIAFPGPRAIPTPGQVAAVYSPEGQVLAGGVIQEAIHAA</sequence>
<keyword evidence="13" id="KW-1185">Reference proteome</keyword>
<dbReference type="Gene3D" id="2.30.30.280">
    <property type="entry name" value="Adenine nucleotide alpha hydrolases-like domains"/>
    <property type="match status" value="1"/>
</dbReference>
<comment type="similarity">
    <text evidence="9">Belongs to the MnmA/TRMU family.</text>
</comment>
<comment type="subcellular location">
    <subcellularLocation>
        <location evidence="9">Cytoplasm</location>
    </subcellularLocation>
</comment>
<dbReference type="GO" id="GO:0032259">
    <property type="term" value="P:methylation"/>
    <property type="evidence" value="ECO:0007669"/>
    <property type="project" value="UniProtKB-KW"/>
</dbReference>
<keyword evidence="4 9" id="KW-0547">Nucleotide-binding</keyword>
<evidence type="ECO:0000313" key="13">
    <source>
        <dbReference type="Proteomes" id="UP000198635"/>
    </source>
</evidence>
<dbReference type="Pfam" id="PF20259">
    <property type="entry name" value="tRNA_Me_trans_M"/>
    <property type="match status" value="1"/>
</dbReference>
<keyword evidence="6 9" id="KW-0694">RNA-binding</keyword>
<evidence type="ECO:0000259" key="10">
    <source>
        <dbReference type="Pfam" id="PF20258"/>
    </source>
</evidence>
<dbReference type="Pfam" id="PF20258">
    <property type="entry name" value="tRNA_Me_trans_C"/>
    <property type="match status" value="1"/>
</dbReference>
<evidence type="ECO:0000256" key="8">
    <source>
        <dbReference type="ARBA" id="ARBA00051542"/>
    </source>
</evidence>
<feature type="site" description="Interaction with tRNA" evidence="9">
    <location>
        <position position="116"/>
    </location>
</feature>
<dbReference type="Gene3D" id="2.40.30.10">
    <property type="entry name" value="Translation factors"/>
    <property type="match status" value="1"/>
</dbReference>
<keyword evidence="7" id="KW-1015">Disulfide bond</keyword>
<keyword evidence="2 9" id="KW-0808">Transferase</keyword>
<dbReference type="NCBIfam" id="NF001138">
    <property type="entry name" value="PRK00143.1"/>
    <property type="match status" value="1"/>
</dbReference>
<reference evidence="13" key="1">
    <citation type="submission" date="2016-10" db="EMBL/GenBank/DDBJ databases">
        <authorList>
            <person name="Varghese N."/>
            <person name="Submissions S."/>
        </authorList>
    </citation>
    <scope>NUCLEOTIDE SEQUENCE [LARGE SCALE GENOMIC DNA]</scope>
    <source>
        <strain evidence="13">DSM 5918</strain>
    </source>
</reference>
<dbReference type="RefSeq" id="WP_092372976.1">
    <property type="nucleotide sequence ID" value="NZ_FORX01000003.1"/>
</dbReference>
<feature type="binding site" evidence="9">
    <location>
        <begin position="7"/>
        <end position="14"/>
    </location>
    <ligand>
        <name>ATP</name>
        <dbReference type="ChEBI" id="CHEBI:30616"/>
    </ligand>
</feature>
<evidence type="ECO:0000256" key="6">
    <source>
        <dbReference type="ARBA" id="ARBA00022884"/>
    </source>
</evidence>
<feature type="region of interest" description="Interaction with tRNA" evidence="9">
    <location>
        <begin position="137"/>
        <end position="139"/>
    </location>
</feature>
<evidence type="ECO:0000256" key="1">
    <source>
        <dbReference type="ARBA" id="ARBA00022555"/>
    </source>
</evidence>
<evidence type="ECO:0000256" key="9">
    <source>
        <dbReference type="HAMAP-Rule" id="MF_00144"/>
    </source>
</evidence>
<evidence type="ECO:0000256" key="5">
    <source>
        <dbReference type="ARBA" id="ARBA00022840"/>
    </source>
</evidence>
<dbReference type="GO" id="GO:0002143">
    <property type="term" value="P:tRNA wobble position uridine thiolation"/>
    <property type="evidence" value="ECO:0007669"/>
    <property type="project" value="TreeGrafter"/>
</dbReference>
<dbReference type="InterPro" id="IPR014729">
    <property type="entry name" value="Rossmann-like_a/b/a_fold"/>
</dbReference>
<evidence type="ECO:0000256" key="4">
    <source>
        <dbReference type="ARBA" id="ARBA00022741"/>
    </source>
</evidence>
<dbReference type="PANTHER" id="PTHR11933:SF5">
    <property type="entry name" value="MITOCHONDRIAL TRNA-SPECIFIC 2-THIOURIDYLASE 1"/>
    <property type="match status" value="1"/>
</dbReference>
<evidence type="ECO:0000256" key="3">
    <source>
        <dbReference type="ARBA" id="ARBA00022694"/>
    </source>
</evidence>
<dbReference type="CDD" id="cd01998">
    <property type="entry name" value="MnmA_TRMU-like"/>
    <property type="match status" value="1"/>
</dbReference>
<gene>
    <name evidence="9" type="primary">mnmA</name>
    <name evidence="12" type="ORF">SAMN04488082_103120</name>
</gene>
<evidence type="ECO:0000256" key="7">
    <source>
        <dbReference type="ARBA" id="ARBA00023157"/>
    </source>
</evidence>
<dbReference type="NCBIfam" id="TIGR00420">
    <property type="entry name" value="trmU"/>
    <property type="match status" value="1"/>
</dbReference>
<dbReference type="GO" id="GO:0005524">
    <property type="term" value="F:ATP binding"/>
    <property type="evidence" value="ECO:0007669"/>
    <property type="project" value="UniProtKB-KW"/>
</dbReference>
<accession>A0A1I3RFP8</accession>
<dbReference type="GO" id="GO:0103016">
    <property type="term" value="F:tRNA-uridine 2-sulfurtransferase activity"/>
    <property type="evidence" value="ECO:0007669"/>
    <property type="project" value="UniProtKB-EC"/>
</dbReference>
<feature type="active site" description="Nucleophile" evidence="9">
    <location>
        <position position="91"/>
    </location>
</feature>
<keyword evidence="1 9" id="KW-0820">tRNA-binding</keyword>
<dbReference type="PANTHER" id="PTHR11933">
    <property type="entry name" value="TRNA 5-METHYLAMINOMETHYL-2-THIOURIDYLATE -METHYLTRANSFERASE"/>
    <property type="match status" value="1"/>
</dbReference>
<feature type="site" description="Interaction with tRNA" evidence="9">
    <location>
        <position position="323"/>
    </location>
</feature>
<dbReference type="HAMAP" id="MF_00144">
    <property type="entry name" value="tRNA_thiouridyl_MnmA"/>
    <property type="match status" value="1"/>
</dbReference>
<dbReference type="EMBL" id="FORX01000003">
    <property type="protein sequence ID" value="SFJ44107.1"/>
    <property type="molecule type" value="Genomic_DNA"/>
</dbReference>
<dbReference type="InterPro" id="IPR023382">
    <property type="entry name" value="MnmA-like_central_sf"/>
</dbReference>
<evidence type="ECO:0000259" key="11">
    <source>
        <dbReference type="Pfam" id="PF20259"/>
    </source>
</evidence>
<keyword evidence="9" id="KW-0963">Cytoplasm</keyword>
<evidence type="ECO:0000256" key="2">
    <source>
        <dbReference type="ARBA" id="ARBA00022679"/>
    </source>
</evidence>
<dbReference type="Gene3D" id="3.40.50.620">
    <property type="entry name" value="HUPs"/>
    <property type="match status" value="1"/>
</dbReference>
<feature type="domain" description="tRNA-specific 2-thiouridylase MnmA-like central" evidence="11">
    <location>
        <begin position="195"/>
        <end position="258"/>
    </location>
</feature>
<dbReference type="InterPro" id="IPR046884">
    <property type="entry name" value="MnmA-like_central"/>
</dbReference>
<name>A0A1I3RFP8_9BACT</name>
<keyword evidence="12" id="KW-0489">Methyltransferase</keyword>
<dbReference type="SUPFAM" id="SSF52402">
    <property type="entry name" value="Adenine nucleotide alpha hydrolases-like"/>
    <property type="match status" value="1"/>
</dbReference>
<keyword evidence="5 9" id="KW-0067">ATP-binding</keyword>
<proteinExistence type="inferred from homology"/>
<keyword evidence="3 9" id="KW-0819">tRNA processing</keyword>
<feature type="active site" description="Cysteine persulfide intermediate" evidence="9">
    <location>
        <position position="187"/>
    </location>
</feature>